<feature type="compositionally biased region" description="Low complexity" evidence="9">
    <location>
        <begin position="1"/>
        <end position="10"/>
    </location>
</feature>
<evidence type="ECO:0000256" key="4">
    <source>
        <dbReference type="ARBA" id="ARBA00022737"/>
    </source>
</evidence>
<dbReference type="PROSITE" id="PS50893">
    <property type="entry name" value="ABC_TRANSPORTER_2"/>
    <property type="match status" value="2"/>
</dbReference>
<evidence type="ECO:0000256" key="8">
    <source>
        <dbReference type="ARBA" id="ARBA00023136"/>
    </source>
</evidence>
<dbReference type="PANTHER" id="PTHR43790:SF3">
    <property type="entry name" value="D-ALLOSE IMPORT ATP-BINDING PROTEIN ALSA-RELATED"/>
    <property type="match status" value="1"/>
</dbReference>
<dbReference type="InterPro" id="IPR003593">
    <property type="entry name" value="AAA+_ATPase"/>
</dbReference>
<dbReference type="EMBL" id="JBBUTF010000011">
    <property type="protein sequence ID" value="MEK8026926.1"/>
    <property type="molecule type" value="Genomic_DNA"/>
</dbReference>
<keyword evidence="6 11" id="KW-0067">ATP-binding</keyword>
<keyword evidence="1" id="KW-0813">Transport</keyword>
<dbReference type="InterPro" id="IPR017871">
    <property type="entry name" value="ABC_transporter-like_CS"/>
</dbReference>
<accession>A0ABU9BBB3</accession>
<keyword evidence="7" id="KW-1278">Translocase</keyword>
<evidence type="ECO:0000256" key="6">
    <source>
        <dbReference type="ARBA" id="ARBA00022840"/>
    </source>
</evidence>
<organism evidence="11 12">
    <name type="scientific">Pseudaquabacterium rugosum</name>
    <dbReference type="NCBI Taxonomy" id="2984194"/>
    <lineage>
        <taxon>Bacteria</taxon>
        <taxon>Pseudomonadati</taxon>
        <taxon>Pseudomonadota</taxon>
        <taxon>Betaproteobacteria</taxon>
        <taxon>Burkholderiales</taxon>
        <taxon>Sphaerotilaceae</taxon>
        <taxon>Pseudaquabacterium</taxon>
    </lineage>
</organism>
<dbReference type="GO" id="GO:0005524">
    <property type="term" value="F:ATP binding"/>
    <property type="evidence" value="ECO:0007669"/>
    <property type="project" value="UniProtKB-KW"/>
</dbReference>
<dbReference type="SUPFAM" id="SSF52540">
    <property type="entry name" value="P-loop containing nucleoside triphosphate hydrolases"/>
    <property type="match status" value="2"/>
</dbReference>
<evidence type="ECO:0000259" key="10">
    <source>
        <dbReference type="PROSITE" id="PS50893"/>
    </source>
</evidence>
<dbReference type="PANTHER" id="PTHR43790">
    <property type="entry name" value="CARBOHYDRATE TRANSPORT ATP-BINDING PROTEIN MG119-RELATED"/>
    <property type="match status" value="1"/>
</dbReference>
<proteinExistence type="predicted"/>
<protein>
    <submittedName>
        <fullName evidence="11">Sugar ABC transporter ATP-binding protein</fullName>
    </submittedName>
</protein>
<dbReference type="InterPro" id="IPR027417">
    <property type="entry name" value="P-loop_NTPase"/>
</dbReference>
<dbReference type="RefSeq" id="WP_341374709.1">
    <property type="nucleotide sequence ID" value="NZ_JBBUTF010000011.1"/>
</dbReference>
<dbReference type="CDD" id="cd03216">
    <property type="entry name" value="ABC_Carb_Monos_I"/>
    <property type="match status" value="1"/>
</dbReference>
<feature type="region of interest" description="Disordered" evidence="9">
    <location>
        <begin position="1"/>
        <end position="21"/>
    </location>
</feature>
<evidence type="ECO:0000256" key="7">
    <source>
        <dbReference type="ARBA" id="ARBA00022967"/>
    </source>
</evidence>
<keyword evidence="3" id="KW-0762">Sugar transport</keyword>
<keyword evidence="12" id="KW-1185">Reference proteome</keyword>
<evidence type="ECO:0000313" key="11">
    <source>
        <dbReference type="EMBL" id="MEK8026926.1"/>
    </source>
</evidence>
<comment type="caution">
    <text evidence="11">The sequence shown here is derived from an EMBL/GenBank/DDBJ whole genome shotgun (WGS) entry which is preliminary data.</text>
</comment>
<evidence type="ECO:0000256" key="5">
    <source>
        <dbReference type="ARBA" id="ARBA00022741"/>
    </source>
</evidence>
<name>A0ABU9BBB3_9BURK</name>
<dbReference type="Pfam" id="PF00005">
    <property type="entry name" value="ABC_tran"/>
    <property type="match status" value="2"/>
</dbReference>
<dbReference type="PROSITE" id="PS00211">
    <property type="entry name" value="ABC_TRANSPORTER_1"/>
    <property type="match status" value="1"/>
</dbReference>
<dbReference type="SMART" id="SM00382">
    <property type="entry name" value="AAA"/>
    <property type="match status" value="2"/>
</dbReference>
<keyword evidence="8" id="KW-0472">Membrane</keyword>
<evidence type="ECO:0000256" key="3">
    <source>
        <dbReference type="ARBA" id="ARBA00022597"/>
    </source>
</evidence>
<evidence type="ECO:0000256" key="2">
    <source>
        <dbReference type="ARBA" id="ARBA00022475"/>
    </source>
</evidence>
<dbReference type="Gene3D" id="3.40.50.300">
    <property type="entry name" value="P-loop containing nucleotide triphosphate hydrolases"/>
    <property type="match status" value="2"/>
</dbReference>
<reference evidence="11 12" key="1">
    <citation type="submission" date="2024-04" db="EMBL/GenBank/DDBJ databases">
        <title>Novel species of the genus Ideonella isolated from streams.</title>
        <authorList>
            <person name="Lu H."/>
        </authorList>
    </citation>
    <scope>NUCLEOTIDE SEQUENCE [LARGE SCALE GENOMIC DNA]</scope>
    <source>
        <strain evidence="11 12">BYS139W</strain>
    </source>
</reference>
<keyword evidence="5" id="KW-0547">Nucleotide-binding</keyword>
<gene>
    <name evidence="11" type="ORF">AACH11_13220</name>
</gene>
<dbReference type="CDD" id="cd03215">
    <property type="entry name" value="ABC_Carb_Monos_II"/>
    <property type="match status" value="1"/>
</dbReference>
<dbReference type="Proteomes" id="UP001368500">
    <property type="component" value="Unassembled WGS sequence"/>
</dbReference>
<dbReference type="InterPro" id="IPR003439">
    <property type="entry name" value="ABC_transporter-like_ATP-bd"/>
</dbReference>
<keyword evidence="4" id="KW-0677">Repeat</keyword>
<sequence length="531" mass="57104">MSTAHPTTTPHRPRPCSADDDAHHPVVLRLQEVQKVYPGTTALRQVQFALRAGAVNVLVGENGAGKSTMMKIIAGVEQPTTGQVLLDGEPVVLSSTDVARGHGIGIVFQELNLFPNLSIAENLFMGRELTRGGLRVDADAQRERARALLRDLAHELDPDTLVGELRIGQQQIIEIAKALAQDARILILDEPTSALSATEVEVLFRVIADLRARGVAIVYISHRLEELVRIGDYITVLRDGRITGSARMAEVDVPWIVRQMVGASTRDFARTEDHRFGDVVLDVAGVRLPRANAPGWLVQDVSLQLRAGEIVGIYGLMGAGRTELFECLFGCHPDRASGRVRLGGVELMGRDVSGCIAAGMALIPEDRKADGLVHTMSIAENLTLSFLGRLARRFHLRPADERQAVAASVRDLRIKAADPALPIGSLSGGNQQKVVIGRALMTGPRVLLMDEPSRGIDIGAKADVFKVMRDLAKDGMGILFVTSDLEEVMALSDRIVVMSEGRVTATFAEGEATQQAVVAASAPGQALPQAA</sequence>
<evidence type="ECO:0000256" key="9">
    <source>
        <dbReference type="SAM" id="MobiDB-lite"/>
    </source>
</evidence>
<evidence type="ECO:0000313" key="12">
    <source>
        <dbReference type="Proteomes" id="UP001368500"/>
    </source>
</evidence>
<feature type="domain" description="ABC transporter" evidence="10">
    <location>
        <begin position="274"/>
        <end position="525"/>
    </location>
</feature>
<keyword evidence="2" id="KW-1003">Cell membrane</keyword>
<feature type="domain" description="ABC transporter" evidence="10">
    <location>
        <begin position="28"/>
        <end position="264"/>
    </location>
</feature>
<dbReference type="InterPro" id="IPR050107">
    <property type="entry name" value="ABC_carbohydrate_import_ATPase"/>
</dbReference>
<evidence type="ECO:0000256" key="1">
    <source>
        <dbReference type="ARBA" id="ARBA00022448"/>
    </source>
</evidence>